<keyword evidence="3" id="KW-1185">Reference proteome</keyword>
<evidence type="ECO:0000256" key="1">
    <source>
        <dbReference type="SAM" id="Phobius"/>
    </source>
</evidence>
<protein>
    <submittedName>
        <fullName evidence="2">Uncharacterized protein</fullName>
    </submittedName>
</protein>
<name>A0A6G6Y940_9SPHN</name>
<feature type="transmembrane region" description="Helical" evidence="1">
    <location>
        <begin position="7"/>
        <end position="24"/>
    </location>
</feature>
<proteinExistence type="predicted"/>
<feature type="transmembrane region" description="Helical" evidence="1">
    <location>
        <begin position="120"/>
        <end position="142"/>
    </location>
</feature>
<feature type="transmembrane region" description="Helical" evidence="1">
    <location>
        <begin position="44"/>
        <end position="67"/>
    </location>
</feature>
<keyword evidence="1" id="KW-1133">Transmembrane helix</keyword>
<keyword evidence="1" id="KW-0472">Membrane</keyword>
<evidence type="ECO:0000313" key="2">
    <source>
        <dbReference type="EMBL" id="QIG81228.1"/>
    </source>
</evidence>
<organism evidence="2 3">
    <name type="scientific">Stakelama tenebrarum</name>
    <dbReference type="NCBI Taxonomy" id="2711215"/>
    <lineage>
        <taxon>Bacteria</taxon>
        <taxon>Pseudomonadati</taxon>
        <taxon>Pseudomonadota</taxon>
        <taxon>Alphaproteobacteria</taxon>
        <taxon>Sphingomonadales</taxon>
        <taxon>Sphingomonadaceae</taxon>
        <taxon>Stakelama</taxon>
    </lineage>
</organism>
<feature type="transmembrane region" description="Helical" evidence="1">
    <location>
        <begin position="88"/>
        <end position="108"/>
    </location>
</feature>
<dbReference type="RefSeq" id="WP_165328158.1">
    <property type="nucleotide sequence ID" value="NZ_CP049109.1"/>
</dbReference>
<dbReference type="KEGG" id="spzr:G5C33_16560"/>
<dbReference type="Proteomes" id="UP000501568">
    <property type="component" value="Chromosome"/>
</dbReference>
<reference evidence="2 3" key="1">
    <citation type="submission" date="2020-02" db="EMBL/GenBank/DDBJ databases">
        <authorList>
            <person name="Zheng R.K."/>
            <person name="Sun C.M."/>
        </authorList>
    </citation>
    <scope>NUCLEOTIDE SEQUENCE [LARGE SCALE GENOMIC DNA]</scope>
    <source>
        <strain evidence="3">zrk23</strain>
    </source>
</reference>
<dbReference type="EMBL" id="CP049109">
    <property type="protein sequence ID" value="QIG81228.1"/>
    <property type="molecule type" value="Genomic_DNA"/>
</dbReference>
<dbReference type="AlphaFoldDB" id="A0A6G6Y940"/>
<gene>
    <name evidence="2" type="ORF">G5C33_16560</name>
</gene>
<sequence length="154" mass="16656">MTFREKVLWVSVIAVLLIWGSYFLDLVTNLSAGRIEVAASFGGFLRSVVLIVVVEIVASVVLAIASPREANMPADIREREYALSAYRPAYFVLSVIVAATMLGTPALVHVAPHLLTGDPAMSIAIVIGNLMLAGLVLSSLTSDIWQIVRYRRSA</sequence>
<keyword evidence="1" id="KW-0812">Transmembrane</keyword>
<evidence type="ECO:0000313" key="3">
    <source>
        <dbReference type="Proteomes" id="UP000501568"/>
    </source>
</evidence>
<accession>A0A6G6Y940</accession>